<name>A0AA38WZR5_9EURO</name>
<dbReference type="EMBL" id="JAPDRK010000020">
    <property type="protein sequence ID" value="KAJ9604134.1"/>
    <property type="molecule type" value="Genomic_DNA"/>
</dbReference>
<keyword evidence="1" id="KW-0732">Signal</keyword>
<gene>
    <name evidence="2" type="ORF">H2200_011657</name>
</gene>
<reference evidence="2" key="1">
    <citation type="submission" date="2022-10" db="EMBL/GenBank/DDBJ databases">
        <title>Culturing micro-colonial fungi from biological soil crusts in the Mojave desert and describing Neophaeococcomyces mojavensis, and introducing the new genera and species Taxawa tesnikishii.</title>
        <authorList>
            <person name="Kurbessoian T."/>
            <person name="Stajich J.E."/>
        </authorList>
    </citation>
    <scope>NUCLEOTIDE SEQUENCE</scope>
    <source>
        <strain evidence="2">TK_41</strain>
    </source>
</reference>
<protein>
    <submittedName>
        <fullName evidence="2">Uncharacterized protein</fullName>
    </submittedName>
</protein>
<evidence type="ECO:0000256" key="1">
    <source>
        <dbReference type="SAM" id="SignalP"/>
    </source>
</evidence>
<proteinExistence type="predicted"/>
<evidence type="ECO:0000313" key="3">
    <source>
        <dbReference type="Proteomes" id="UP001172673"/>
    </source>
</evidence>
<sequence length="268" mass="28118">MGLLFAALLLPLAIVGTTAKKEFECYNNDWLYQSDMTAAIADACGQIGSVFVPKGETRGAFAWGLHLEGATSDEAANLFLGFTNENVDGGWYIDPNFCTNVGHDLMTHCAGKHSDSGGGAWHRSEGTVDLDPGNTTPGDINAGGGQFIFALDSDASCSSGSRVYSKTYECGTDFHIGDTYEGCYEMPAGITNAAAGYVVTQNVMAVCALYSEANCKGNIISFVDTQGYTGHIESSGCVAISSSPVSFSCEQVATPLKKRTAGGSNKEL</sequence>
<evidence type="ECO:0000313" key="2">
    <source>
        <dbReference type="EMBL" id="KAJ9604134.1"/>
    </source>
</evidence>
<comment type="caution">
    <text evidence="2">The sequence shown here is derived from an EMBL/GenBank/DDBJ whole genome shotgun (WGS) entry which is preliminary data.</text>
</comment>
<organism evidence="2 3">
    <name type="scientific">Cladophialophora chaetospira</name>
    <dbReference type="NCBI Taxonomy" id="386627"/>
    <lineage>
        <taxon>Eukaryota</taxon>
        <taxon>Fungi</taxon>
        <taxon>Dikarya</taxon>
        <taxon>Ascomycota</taxon>
        <taxon>Pezizomycotina</taxon>
        <taxon>Eurotiomycetes</taxon>
        <taxon>Chaetothyriomycetidae</taxon>
        <taxon>Chaetothyriales</taxon>
        <taxon>Herpotrichiellaceae</taxon>
        <taxon>Cladophialophora</taxon>
    </lineage>
</organism>
<feature type="signal peptide" evidence="1">
    <location>
        <begin position="1"/>
        <end position="19"/>
    </location>
</feature>
<keyword evidence="3" id="KW-1185">Reference proteome</keyword>
<accession>A0AA38WZR5</accession>
<dbReference type="Proteomes" id="UP001172673">
    <property type="component" value="Unassembled WGS sequence"/>
</dbReference>
<dbReference type="AlphaFoldDB" id="A0AA38WZR5"/>
<feature type="chain" id="PRO_5041390979" evidence="1">
    <location>
        <begin position="20"/>
        <end position="268"/>
    </location>
</feature>